<proteinExistence type="predicted"/>
<protein>
    <submittedName>
        <fullName evidence="2">Uncharacterized protein</fullName>
    </submittedName>
</protein>
<dbReference type="Proteomes" id="UP000887565">
    <property type="component" value="Unplaced"/>
</dbReference>
<keyword evidence="1" id="KW-1185">Reference proteome</keyword>
<name>A0A915JBX4_ROMCU</name>
<evidence type="ECO:0000313" key="1">
    <source>
        <dbReference type="Proteomes" id="UP000887565"/>
    </source>
</evidence>
<organism evidence="1 2">
    <name type="scientific">Romanomermis culicivorax</name>
    <name type="common">Nematode worm</name>
    <dbReference type="NCBI Taxonomy" id="13658"/>
    <lineage>
        <taxon>Eukaryota</taxon>
        <taxon>Metazoa</taxon>
        <taxon>Ecdysozoa</taxon>
        <taxon>Nematoda</taxon>
        <taxon>Enoplea</taxon>
        <taxon>Dorylaimia</taxon>
        <taxon>Mermithida</taxon>
        <taxon>Mermithoidea</taxon>
        <taxon>Mermithidae</taxon>
        <taxon>Romanomermis</taxon>
    </lineage>
</organism>
<dbReference type="AlphaFoldDB" id="A0A915JBX4"/>
<reference evidence="2" key="1">
    <citation type="submission" date="2022-11" db="UniProtKB">
        <authorList>
            <consortium name="WormBaseParasite"/>
        </authorList>
    </citation>
    <scope>IDENTIFICATION</scope>
</reference>
<sequence>MNAAANAQVQQSVIGGDGVLQQPPNANAAALYFSPASLTPAEAAFFERVCFDGAVNDAVPNLPHPSAAGEDDTIADAYEEFLRNINRL</sequence>
<evidence type="ECO:0000313" key="2">
    <source>
        <dbReference type="WBParaSite" id="nRc.2.0.1.t23146-RA"/>
    </source>
</evidence>
<accession>A0A915JBX4</accession>
<dbReference type="WBParaSite" id="nRc.2.0.1.t23146-RA">
    <property type="protein sequence ID" value="nRc.2.0.1.t23146-RA"/>
    <property type="gene ID" value="nRc.2.0.1.g23146"/>
</dbReference>